<feature type="signal peptide" evidence="10">
    <location>
        <begin position="1"/>
        <end position="22"/>
    </location>
</feature>
<comment type="caution">
    <text evidence="12">The sequence shown here is derived from an EMBL/GenBank/DDBJ whole genome shotgun (WGS) entry which is preliminary data.</text>
</comment>
<dbReference type="InterPro" id="IPR036116">
    <property type="entry name" value="FN3_sf"/>
</dbReference>
<evidence type="ECO:0000256" key="9">
    <source>
        <dbReference type="SAM" id="Phobius"/>
    </source>
</evidence>
<evidence type="ECO:0000256" key="5">
    <source>
        <dbReference type="ARBA" id="ARBA00023136"/>
    </source>
</evidence>
<dbReference type="GO" id="GO:0004896">
    <property type="term" value="F:cytokine receptor activity"/>
    <property type="evidence" value="ECO:0007669"/>
    <property type="project" value="TreeGrafter"/>
</dbReference>
<keyword evidence="4 9" id="KW-1133">Transmembrane helix</keyword>
<organism evidence="12 13">
    <name type="scientific">Tachysurus vachellii</name>
    <name type="common">Darkbarbel catfish</name>
    <name type="synonym">Pelteobagrus vachellii</name>
    <dbReference type="NCBI Taxonomy" id="175792"/>
    <lineage>
        <taxon>Eukaryota</taxon>
        <taxon>Metazoa</taxon>
        <taxon>Chordata</taxon>
        <taxon>Craniata</taxon>
        <taxon>Vertebrata</taxon>
        <taxon>Euteleostomi</taxon>
        <taxon>Actinopterygii</taxon>
        <taxon>Neopterygii</taxon>
        <taxon>Teleostei</taxon>
        <taxon>Ostariophysi</taxon>
        <taxon>Siluriformes</taxon>
        <taxon>Bagridae</taxon>
        <taxon>Tachysurus</taxon>
    </lineage>
</organism>
<evidence type="ECO:0000259" key="11">
    <source>
        <dbReference type="Pfam" id="PF09240"/>
    </source>
</evidence>
<feature type="transmembrane region" description="Helical" evidence="9">
    <location>
        <begin position="328"/>
        <end position="348"/>
    </location>
</feature>
<feature type="chain" id="PRO_5041671811" description="Type I cytokine receptor cytokine-binding domain-containing protein" evidence="10">
    <location>
        <begin position="23"/>
        <end position="414"/>
    </location>
</feature>
<dbReference type="EMBL" id="JAVHJS010000004">
    <property type="protein sequence ID" value="KAK2860590.1"/>
    <property type="molecule type" value="Genomic_DNA"/>
</dbReference>
<dbReference type="PANTHER" id="PTHR23037:SF28">
    <property type="entry name" value="ERYTHROPOIETIN RECEPTOR"/>
    <property type="match status" value="1"/>
</dbReference>
<keyword evidence="2 9" id="KW-0812">Transmembrane</keyword>
<evidence type="ECO:0000256" key="7">
    <source>
        <dbReference type="ARBA" id="ARBA00023170"/>
    </source>
</evidence>
<proteinExistence type="predicted"/>
<protein>
    <recommendedName>
        <fullName evidence="11">Type I cytokine receptor cytokine-binding domain-containing protein</fullName>
    </recommendedName>
</protein>
<evidence type="ECO:0000256" key="10">
    <source>
        <dbReference type="SAM" id="SignalP"/>
    </source>
</evidence>
<keyword evidence="5 9" id="KW-0472">Membrane</keyword>
<evidence type="ECO:0000256" key="4">
    <source>
        <dbReference type="ARBA" id="ARBA00022989"/>
    </source>
</evidence>
<dbReference type="Gene3D" id="2.60.40.10">
    <property type="entry name" value="Immunoglobulins"/>
    <property type="match status" value="1"/>
</dbReference>
<evidence type="ECO:0000256" key="2">
    <source>
        <dbReference type="ARBA" id="ARBA00022692"/>
    </source>
</evidence>
<keyword evidence="7" id="KW-0675">Receptor</keyword>
<evidence type="ECO:0000313" key="13">
    <source>
        <dbReference type="Proteomes" id="UP001187315"/>
    </source>
</evidence>
<feature type="domain" description="Type I cytokine receptor cytokine-binding" evidence="11">
    <location>
        <begin position="133"/>
        <end position="222"/>
    </location>
</feature>
<dbReference type="Pfam" id="PF09240">
    <property type="entry name" value="IL6Ra-bind"/>
    <property type="match status" value="1"/>
</dbReference>
<evidence type="ECO:0000256" key="6">
    <source>
        <dbReference type="ARBA" id="ARBA00023157"/>
    </source>
</evidence>
<dbReference type="AlphaFoldDB" id="A0AA88NNZ7"/>
<reference evidence="12" key="1">
    <citation type="submission" date="2023-08" db="EMBL/GenBank/DDBJ databases">
        <title>Pelteobagrus vachellii genome.</title>
        <authorList>
            <person name="Liu H."/>
        </authorList>
    </citation>
    <scope>NUCLEOTIDE SEQUENCE</scope>
    <source>
        <strain evidence="12">PRFRI_2022a</strain>
        <tissue evidence="12">Muscle</tissue>
    </source>
</reference>
<dbReference type="Proteomes" id="UP001187315">
    <property type="component" value="Unassembled WGS sequence"/>
</dbReference>
<dbReference type="InterPro" id="IPR015321">
    <property type="entry name" value="TypeI_recpt_CBD"/>
</dbReference>
<dbReference type="InterPro" id="IPR013783">
    <property type="entry name" value="Ig-like_fold"/>
</dbReference>
<accession>A0AA88NNZ7</accession>
<keyword evidence="13" id="KW-1185">Reference proteome</keyword>
<evidence type="ECO:0000313" key="12">
    <source>
        <dbReference type="EMBL" id="KAK2860590.1"/>
    </source>
</evidence>
<keyword evidence="6" id="KW-1015">Disulfide bond</keyword>
<dbReference type="PANTHER" id="PTHR23037">
    <property type="entry name" value="CYTOKINE RECEPTOR"/>
    <property type="match status" value="1"/>
</dbReference>
<evidence type="ECO:0000256" key="3">
    <source>
        <dbReference type="ARBA" id="ARBA00022729"/>
    </source>
</evidence>
<gene>
    <name evidence="12" type="ORF">Q7C36_004756</name>
</gene>
<evidence type="ECO:0000256" key="8">
    <source>
        <dbReference type="ARBA" id="ARBA00023180"/>
    </source>
</evidence>
<dbReference type="GO" id="GO:0009897">
    <property type="term" value="C:external side of plasma membrane"/>
    <property type="evidence" value="ECO:0007669"/>
    <property type="project" value="TreeGrafter"/>
</dbReference>
<comment type="subcellular location">
    <subcellularLocation>
        <location evidence="1">Membrane</location>
        <topology evidence="1">Single-pass type I membrane protein</topology>
    </subcellularLocation>
</comment>
<keyword evidence="8" id="KW-0325">Glycoprotein</keyword>
<evidence type="ECO:0000256" key="1">
    <source>
        <dbReference type="ARBA" id="ARBA00004479"/>
    </source>
</evidence>
<keyword evidence="3 10" id="KW-0732">Signal</keyword>
<dbReference type="SUPFAM" id="SSF49265">
    <property type="entry name" value="Fibronectin type III"/>
    <property type="match status" value="1"/>
</dbReference>
<sequence length="414" mass="46300">MLLSGWPDSVVRICFFIALVGAESSLGSLPPPVNLSLSWDQNSLNVNINWREPAGLDTKSKVNYILTIYKENCPPKNNASSLLRTKMLSLSYPVSKEEGICVGITTNLEIGENKIASKEVYKYLPPPLALVENFKCVYYATKKMNCTWTVVKNTPDLQLFYRIGEQNKTLKSCMSYLSSGHIKTGCHLHDKDLTSNANVFFVISTTGENHLNNKFKIDINVSVKPPTPNVHITKEGEHLCFQAVIPNDFLAPQCLNYKFVYTRCNEKSEEITKNSSLHVEYDTACMYKVRVQVIYSSMFCGEGHDIESDTSEPGYYGEDGDPNLAFKLAMIVTPLIVCCCLVAALLMFRRIKDIILPKIPEPSLFFKDMLNSTSDGFSKGLDEKLYVPDKDIVASGVSLEPNSILLPQNHDTCI</sequence>
<name>A0AA88NNZ7_TACVA</name>